<dbReference type="InterPro" id="IPR011765">
    <property type="entry name" value="Pept_M16_N"/>
</dbReference>
<feature type="chain" id="PRO_5046353899" evidence="1">
    <location>
        <begin position="20"/>
        <end position="691"/>
    </location>
</feature>
<proteinExistence type="predicted"/>
<dbReference type="PANTHER" id="PTHR11851">
    <property type="entry name" value="METALLOPROTEASE"/>
    <property type="match status" value="1"/>
</dbReference>
<dbReference type="InterPro" id="IPR050361">
    <property type="entry name" value="MPP/UQCRC_Complex"/>
</dbReference>
<dbReference type="InterPro" id="IPR011249">
    <property type="entry name" value="Metalloenz_LuxS/M16"/>
</dbReference>
<reference evidence="4 5" key="1">
    <citation type="submission" date="2023-09" db="EMBL/GenBank/DDBJ databases">
        <title>Novel taxa isolated from Blanes Bay.</title>
        <authorList>
            <person name="Rey-Velasco X."/>
            <person name="Lucena T."/>
        </authorList>
    </citation>
    <scope>NUCLEOTIDE SEQUENCE [LARGE SCALE GENOMIC DNA]</scope>
    <source>
        <strain evidence="4 5">S334</strain>
    </source>
</reference>
<dbReference type="RefSeq" id="WP_314013933.1">
    <property type="nucleotide sequence ID" value="NZ_JAVTTP010000001.1"/>
</dbReference>
<feature type="signal peptide" evidence="1">
    <location>
        <begin position="1"/>
        <end position="19"/>
    </location>
</feature>
<keyword evidence="1" id="KW-0732">Signal</keyword>
<dbReference type="Proteomes" id="UP001250656">
    <property type="component" value="Unassembled WGS sequence"/>
</dbReference>
<evidence type="ECO:0000313" key="4">
    <source>
        <dbReference type="EMBL" id="MDT7828557.1"/>
    </source>
</evidence>
<gene>
    <name evidence="4" type="ORF">RQM65_07770</name>
</gene>
<sequence>MKKIYTTLIVAFLAIGAHAQIDRSQMPESGPAPEINLEDPQTFEMKNGLKVLVVENHKLPRVSIQLRIDNAPVPEGEKVGVASLTGSLLGKGSKNISKDDFNEEVDFLGARISFGSQGASASALSKYFPRILELMADAAIHPEFTQEEFEKEKQKMLTGLKTEEKDVKAIARNVSSALAYTKKHPYGEFPTETSVNKVTLEDVKRFYDNQFLPANAYLVVVGDVKFEKVKELVEEHFTPWTKGTPPFLQFSSPSDALYSQINFVNVPNAVQSEITAENLVELKMKDPDYLPALLANEILGGGGEGRLFLNLREDKGYTYGSYSRLGDDKYAPARFRAVASVRNAVTDSSVVELLKEIENIRKEPVSQEELENTKAKYSGRFVMALENPQTIARYALNIETENLPEDFYKTYLERLNAVTVEEVQEAAQKYIKPEHIRVVVTGKASEVLPNLENISYNGKKVPVKYFDKNADPSEKPQVGTATVPEGVGATEVLKKYIEAIGGKEKLEQVEAYAMLAEAEMQGMQLDLEIKKTTGGKYMQDIKVGGNSMSKQVFDGSTGYMMMQGQRKDLGEDEIVQIKAEAVPFPELDYLKDDTITLEGMETIEGQKAYELKLSDDKSAFYDAESGLKVQETTIAEMGGQPMTSTINYGNYQEVSGIKFPFTLAQTVGPQSFDFKVTEVKVNEGVSDSDFK</sequence>
<protein>
    <submittedName>
        <fullName evidence="4">Pitrilysin family protein</fullName>
    </submittedName>
</protein>
<organism evidence="4 5">
    <name type="scientific">Pricia mediterranea</name>
    <dbReference type="NCBI Taxonomy" id="3076079"/>
    <lineage>
        <taxon>Bacteria</taxon>
        <taxon>Pseudomonadati</taxon>
        <taxon>Bacteroidota</taxon>
        <taxon>Flavobacteriia</taxon>
        <taxon>Flavobacteriales</taxon>
        <taxon>Flavobacteriaceae</taxon>
        <taxon>Pricia</taxon>
    </lineage>
</organism>
<keyword evidence="5" id="KW-1185">Reference proteome</keyword>
<dbReference type="EMBL" id="JAVTTP010000001">
    <property type="protein sequence ID" value="MDT7828557.1"/>
    <property type="molecule type" value="Genomic_DNA"/>
</dbReference>
<feature type="domain" description="Peptidase M16 C-terminal" evidence="3">
    <location>
        <begin position="197"/>
        <end position="376"/>
    </location>
</feature>
<dbReference type="InterPro" id="IPR007863">
    <property type="entry name" value="Peptidase_M16_C"/>
</dbReference>
<dbReference type="SUPFAM" id="SSF63411">
    <property type="entry name" value="LuxS/MPP-like metallohydrolase"/>
    <property type="match status" value="2"/>
</dbReference>
<feature type="domain" description="Peptidase M16 N-terminal" evidence="2">
    <location>
        <begin position="51"/>
        <end position="177"/>
    </location>
</feature>
<dbReference type="PANTHER" id="PTHR11851:SF224">
    <property type="entry name" value="PROCESSING PROTEASE"/>
    <property type="match status" value="1"/>
</dbReference>
<name>A0ABU3L538_9FLAO</name>
<evidence type="ECO:0000313" key="5">
    <source>
        <dbReference type="Proteomes" id="UP001250656"/>
    </source>
</evidence>
<dbReference type="Gene3D" id="3.30.830.10">
    <property type="entry name" value="Metalloenzyme, LuxS/M16 peptidase-like"/>
    <property type="match status" value="2"/>
</dbReference>
<evidence type="ECO:0000256" key="1">
    <source>
        <dbReference type="SAM" id="SignalP"/>
    </source>
</evidence>
<dbReference type="Pfam" id="PF05193">
    <property type="entry name" value="Peptidase_M16_C"/>
    <property type="match status" value="1"/>
</dbReference>
<evidence type="ECO:0000259" key="3">
    <source>
        <dbReference type="Pfam" id="PF05193"/>
    </source>
</evidence>
<accession>A0ABU3L538</accession>
<comment type="caution">
    <text evidence="4">The sequence shown here is derived from an EMBL/GenBank/DDBJ whole genome shotgun (WGS) entry which is preliminary data.</text>
</comment>
<evidence type="ECO:0000259" key="2">
    <source>
        <dbReference type="Pfam" id="PF00675"/>
    </source>
</evidence>
<dbReference type="Pfam" id="PF00675">
    <property type="entry name" value="Peptidase_M16"/>
    <property type="match status" value="1"/>
</dbReference>